<reference evidence="9" key="1">
    <citation type="submission" date="2016-04" db="EMBL/GenBank/DDBJ databases">
        <title>Cephalotus genome sequencing.</title>
        <authorList>
            <person name="Fukushima K."/>
            <person name="Hasebe M."/>
            <person name="Fang X."/>
        </authorList>
    </citation>
    <scope>NUCLEOTIDE SEQUENCE [LARGE SCALE GENOMIC DNA]</scope>
    <source>
        <strain evidence="9">cv. St1</strain>
    </source>
</reference>
<accession>A0A1Q3AYA2</accession>
<evidence type="ECO:0000313" key="9">
    <source>
        <dbReference type="Proteomes" id="UP000187406"/>
    </source>
</evidence>
<dbReference type="EMBL" id="BDDD01000163">
    <property type="protein sequence ID" value="GAV60707.1"/>
    <property type="molecule type" value="Genomic_DNA"/>
</dbReference>
<keyword evidence="5 7" id="KW-0802">TPR repeat</keyword>
<evidence type="ECO:0000256" key="5">
    <source>
        <dbReference type="ARBA" id="ARBA00022803"/>
    </source>
</evidence>
<feature type="repeat" description="TPR" evidence="7">
    <location>
        <begin position="477"/>
        <end position="510"/>
    </location>
</feature>
<dbReference type="GO" id="GO:0005680">
    <property type="term" value="C:anaphase-promoting complex"/>
    <property type="evidence" value="ECO:0007669"/>
    <property type="project" value="TreeGrafter"/>
</dbReference>
<protein>
    <submittedName>
        <fullName evidence="8">TPR_2 domain-containing protein/Apc3 domain-containing protein/TPR_11 domain-containing protein</fullName>
    </submittedName>
</protein>
<dbReference type="SUPFAM" id="SSF48452">
    <property type="entry name" value="TPR-like"/>
    <property type="match status" value="2"/>
</dbReference>
<evidence type="ECO:0000256" key="7">
    <source>
        <dbReference type="PROSITE-ProRule" id="PRU00339"/>
    </source>
</evidence>
<keyword evidence="4" id="KW-0833">Ubl conjugation pathway</keyword>
<dbReference type="SMART" id="SM00028">
    <property type="entry name" value="TPR"/>
    <property type="match status" value="8"/>
</dbReference>
<evidence type="ECO:0000313" key="8">
    <source>
        <dbReference type="EMBL" id="GAV60707.1"/>
    </source>
</evidence>
<dbReference type="Pfam" id="PF12895">
    <property type="entry name" value="ANAPC3"/>
    <property type="match status" value="1"/>
</dbReference>
<organism evidence="8 9">
    <name type="scientific">Cephalotus follicularis</name>
    <name type="common">Albany pitcher plant</name>
    <dbReference type="NCBI Taxonomy" id="3775"/>
    <lineage>
        <taxon>Eukaryota</taxon>
        <taxon>Viridiplantae</taxon>
        <taxon>Streptophyta</taxon>
        <taxon>Embryophyta</taxon>
        <taxon>Tracheophyta</taxon>
        <taxon>Spermatophyta</taxon>
        <taxon>Magnoliopsida</taxon>
        <taxon>eudicotyledons</taxon>
        <taxon>Gunneridae</taxon>
        <taxon>Pentapetalae</taxon>
        <taxon>rosids</taxon>
        <taxon>fabids</taxon>
        <taxon>Oxalidales</taxon>
        <taxon>Cephalotaceae</taxon>
        <taxon>Cephalotus</taxon>
    </lineage>
</organism>
<evidence type="ECO:0000256" key="4">
    <source>
        <dbReference type="ARBA" id="ARBA00022786"/>
    </source>
</evidence>
<dbReference type="PROSITE" id="PS50005">
    <property type="entry name" value="TPR"/>
    <property type="match status" value="4"/>
</dbReference>
<dbReference type="Proteomes" id="UP000187406">
    <property type="component" value="Unassembled WGS sequence"/>
</dbReference>
<dbReference type="Pfam" id="PF13181">
    <property type="entry name" value="TPR_8"/>
    <property type="match status" value="2"/>
</dbReference>
<dbReference type="GO" id="GO:0031145">
    <property type="term" value="P:anaphase-promoting complex-dependent catabolic process"/>
    <property type="evidence" value="ECO:0007669"/>
    <property type="project" value="TreeGrafter"/>
</dbReference>
<name>A0A1Q3AYA2_CEPFO</name>
<keyword evidence="1" id="KW-0132">Cell division</keyword>
<dbReference type="InterPro" id="IPR019734">
    <property type="entry name" value="TPR_rpt"/>
</dbReference>
<dbReference type="InterPro" id="IPR011990">
    <property type="entry name" value="TPR-like_helical_dom_sf"/>
</dbReference>
<feature type="repeat" description="TPR" evidence="7">
    <location>
        <begin position="404"/>
        <end position="437"/>
    </location>
</feature>
<feature type="repeat" description="TPR" evidence="7">
    <location>
        <begin position="336"/>
        <end position="369"/>
    </location>
</feature>
<dbReference type="PANTHER" id="PTHR12558">
    <property type="entry name" value="CELL DIVISION CYCLE 16,23,27"/>
    <property type="match status" value="1"/>
</dbReference>
<dbReference type="STRING" id="3775.A0A1Q3AYA2"/>
<dbReference type="GO" id="GO:0051301">
    <property type="term" value="P:cell division"/>
    <property type="evidence" value="ECO:0007669"/>
    <property type="project" value="UniProtKB-KW"/>
</dbReference>
<dbReference type="Pfam" id="PF13176">
    <property type="entry name" value="TPR_7"/>
    <property type="match status" value="1"/>
</dbReference>
<keyword evidence="6" id="KW-0131">Cell cycle</keyword>
<proteinExistence type="predicted"/>
<dbReference type="GO" id="GO:0005737">
    <property type="term" value="C:cytoplasm"/>
    <property type="evidence" value="ECO:0007669"/>
    <property type="project" value="TreeGrafter"/>
</dbReference>
<dbReference type="GO" id="GO:0045842">
    <property type="term" value="P:positive regulation of mitotic metaphase/anaphase transition"/>
    <property type="evidence" value="ECO:0007669"/>
    <property type="project" value="TreeGrafter"/>
</dbReference>
<keyword evidence="3" id="KW-0498">Mitosis</keyword>
<evidence type="ECO:0000256" key="3">
    <source>
        <dbReference type="ARBA" id="ARBA00022776"/>
    </source>
</evidence>
<evidence type="ECO:0000256" key="2">
    <source>
        <dbReference type="ARBA" id="ARBA00022737"/>
    </source>
</evidence>
<dbReference type="PANTHER" id="PTHR12558:SF9">
    <property type="entry name" value="CELL DIVISION CYCLE PROTEIN 16 HOMOLOG"/>
    <property type="match status" value="1"/>
</dbReference>
<dbReference type="Gene3D" id="1.25.40.10">
    <property type="entry name" value="Tetratricopeptide repeat domain"/>
    <property type="match status" value="1"/>
</dbReference>
<evidence type="ECO:0000256" key="1">
    <source>
        <dbReference type="ARBA" id="ARBA00022618"/>
    </source>
</evidence>
<dbReference type="FunCoup" id="A0A1Q3AYA2">
    <property type="interactions" value="3005"/>
</dbReference>
<dbReference type="OrthoDB" id="10006270at2759"/>
<dbReference type="AlphaFoldDB" id="A0A1Q3AYA2"/>
<sequence length="536" mass="61854">MREEEMEKLRGVVRDCLSKHLYSSAIFFADKVAAFSNNPADIYMQAQALFLGRHFRRAFYLLNASKIVLRDLRFRYLAAKCLEELKEWDQCLLMLGDAKVDEDGNVYDTKDSTAMYLDKDGEDREINISSAICFLRGKAYEALENRSQARLWYKAAIKADPLCYEALECLIENHMLTSEEEASVLSSLQFGPEDGWLSSFYSCLIKKYDKENVVEAKFKELDKESCNSTLQNNTDLLTCKAEYYHQCGEYQKCFELTSVLLENDPFHLKCTLVHLAAAMELGHSNELYLMSCNLVKDYPQKALSWFAVGCYYYCIKKYDQSRRYFSKATTFDGTFPPAWIGYGNAYAAQDEGDQAMSAYRTAARLFPGCHLPTLYIGMEYMRTHSFKLAEQFFMQAKTICPSDPLVFNELGVVAYHMKEYDKAVWWFEKTMAHIPSPLSEMWEPTVVNLAHSYRKLKMHHQAISCYERALSLSSRSLSTYAGLAYTYHLQDNFTAAITYYHKALWLKPDDQFCSEMLSVALVDECRRGIDPKIEFC</sequence>
<keyword evidence="9" id="KW-1185">Reference proteome</keyword>
<evidence type="ECO:0000256" key="6">
    <source>
        <dbReference type="ARBA" id="ARBA00023306"/>
    </source>
</evidence>
<comment type="caution">
    <text evidence="8">The sequence shown here is derived from an EMBL/GenBank/DDBJ whole genome shotgun (WGS) entry which is preliminary data.</text>
</comment>
<feature type="repeat" description="TPR" evidence="7">
    <location>
        <begin position="443"/>
        <end position="476"/>
    </location>
</feature>
<gene>
    <name evidence="8" type="ORF">CFOL_v3_04236</name>
</gene>
<dbReference type="GO" id="GO:0016567">
    <property type="term" value="P:protein ubiquitination"/>
    <property type="evidence" value="ECO:0007669"/>
    <property type="project" value="TreeGrafter"/>
</dbReference>
<keyword evidence="2" id="KW-0677">Repeat</keyword>
<dbReference type="InParanoid" id="A0A1Q3AYA2"/>